<dbReference type="EMBL" id="MLAK01000965">
    <property type="protein sequence ID" value="OHT00216.1"/>
    <property type="molecule type" value="Genomic_DNA"/>
</dbReference>
<feature type="domain" description="Ribosomal protein eL8/eL30/eS12/Gadd45" evidence="6">
    <location>
        <begin position="129"/>
        <end position="211"/>
    </location>
</feature>
<evidence type="ECO:0000256" key="2">
    <source>
        <dbReference type="ARBA" id="ARBA00022980"/>
    </source>
</evidence>
<evidence type="ECO:0000313" key="7">
    <source>
        <dbReference type="EMBL" id="OHT00216.1"/>
    </source>
</evidence>
<evidence type="ECO:0000256" key="4">
    <source>
        <dbReference type="RuleBase" id="RU367042"/>
    </source>
</evidence>
<dbReference type="InterPro" id="IPR050257">
    <property type="entry name" value="eL8/uL1-like"/>
</dbReference>
<accession>A0A1J4JPA2</accession>
<dbReference type="OrthoDB" id="29563at2759"/>
<name>A0A1J4JPA2_9EUKA</name>
<dbReference type="InterPro" id="IPR029064">
    <property type="entry name" value="Ribosomal_eL30-like_sf"/>
</dbReference>
<dbReference type="GO" id="GO:0022625">
    <property type="term" value="C:cytosolic large ribosomal subunit"/>
    <property type="evidence" value="ECO:0007669"/>
    <property type="project" value="UniProtKB-UniRule"/>
</dbReference>
<dbReference type="InterPro" id="IPR018492">
    <property type="entry name" value="Ribosomal_eL8/Nhp2"/>
</dbReference>
<dbReference type="VEuPathDB" id="TrichDB:TRFO_33125"/>
<dbReference type="Proteomes" id="UP000179807">
    <property type="component" value="Unassembled WGS sequence"/>
</dbReference>
<evidence type="ECO:0000256" key="5">
    <source>
        <dbReference type="SAM" id="MobiDB-lite"/>
    </source>
</evidence>
<comment type="caution">
    <text evidence="7">The sequence shown here is derived from an EMBL/GenBank/DDBJ whole genome shotgun (WGS) entry which is preliminary data.</text>
</comment>
<sequence length="256" mass="29349">MVKKKRLTDRPFQQMPARRAAAPEKVVLDQDIKKQEFLFAHETAQVAPDTTAKVQWPKYVRLQRQRRILMKRLKVPPPVNHFSHTLDKNAALQIFKFLERYRPETKKEKEARMKNAAQKSEQSLAPAEVASQKALVYGIKNVTTLIESKKARLVVIAHDVDPIEIVVWLPALCRKLDIPYCIVKSKARLGQIVGLNTTSCIALSDVRPEDRRQLQTLVDSVNANFLMHYKEEMHQWGGGELSEETIAKLRAQGKHD</sequence>
<dbReference type="RefSeq" id="XP_068353352.1">
    <property type="nucleotide sequence ID" value="XM_068508901.1"/>
</dbReference>
<dbReference type="GO" id="GO:0042254">
    <property type="term" value="P:ribosome biogenesis"/>
    <property type="evidence" value="ECO:0007669"/>
    <property type="project" value="InterPro"/>
</dbReference>
<dbReference type="SUPFAM" id="SSF55315">
    <property type="entry name" value="L30e-like"/>
    <property type="match status" value="1"/>
</dbReference>
<gene>
    <name evidence="7" type="ORF">TRFO_33125</name>
</gene>
<dbReference type="PANTHER" id="PTHR23105">
    <property type="entry name" value="RIBOSOMAL PROTEIN L7AE FAMILY MEMBER"/>
    <property type="match status" value="1"/>
</dbReference>
<dbReference type="PRINTS" id="PR00882">
    <property type="entry name" value="RIBOSOMALL7A"/>
</dbReference>
<evidence type="ECO:0000313" key="8">
    <source>
        <dbReference type="Proteomes" id="UP000179807"/>
    </source>
</evidence>
<comment type="similarity">
    <text evidence="1 4">Belongs to the eukaryotic ribosomal protein eL8 family.</text>
</comment>
<proteinExistence type="inferred from homology"/>
<evidence type="ECO:0000256" key="3">
    <source>
        <dbReference type="ARBA" id="ARBA00023274"/>
    </source>
</evidence>
<comment type="function">
    <text evidence="4">Component of the ribosome.</text>
</comment>
<reference evidence="7" key="1">
    <citation type="submission" date="2016-10" db="EMBL/GenBank/DDBJ databases">
        <authorList>
            <person name="Benchimol M."/>
            <person name="Almeida L.G."/>
            <person name="Vasconcelos A.T."/>
            <person name="Perreira-Neves A."/>
            <person name="Rosa I.A."/>
            <person name="Tasca T."/>
            <person name="Bogo M.R."/>
            <person name="de Souza W."/>
        </authorList>
    </citation>
    <scope>NUCLEOTIDE SEQUENCE [LARGE SCALE GENOMIC DNA]</scope>
    <source>
        <strain evidence="7">K</strain>
    </source>
</reference>
<dbReference type="InterPro" id="IPR001921">
    <property type="entry name" value="Ribosomal_eL8_euk"/>
</dbReference>
<keyword evidence="2 4" id="KW-0689">Ribosomal protein</keyword>
<dbReference type="GO" id="GO:0003723">
    <property type="term" value="F:RNA binding"/>
    <property type="evidence" value="ECO:0007669"/>
    <property type="project" value="UniProtKB-UniRule"/>
</dbReference>
<dbReference type="Gene3D" id="3.30.1330.30">
    <property type="match status" value="1"/>
</dbReference>
<dbReference type="InterPro" id="IPR004038">
    <property type="entry name" value="Ribosomal_eL8/eL30/eS12/Gad45"/>
</dbReference>
<dbReference type="GeneID" id="94843605"/>
<keyword evidence="8" id="KW-1185">Reference proteome</keyword>
<dbReference type="PROSITE" id="PS01082">
    <property type="entry name" value="RIBOSOMAL_L7AE"/>
    <property type="match status" value="1"/>
</dbReference>
<protein>
    <recommendedName>
        <fullName evidence="4">60S ribosomal protein L7a</fullName>
    </recommendedName>
</protein>
<feature type="region of interest" description="Disordered" evidence="5">
    <location>
        <begin position="1"/>
        <end position="20"/>
    </location>
</feature>
<dbReference type="Pfam" id="PF01248">
    <property type="entry name" value="Ribosomal_L7Ae"/>
    <property type="match status" value="1"/>
</dbReference>
<evidence type="ECO:0000259" key="6">
    <source>
        <dbReference type="Pfam" id="PF01248"/>
    </source>
</evidence>
<dbReference type="PRINTS" id="PR00881">
    <property type="entry name" value="L7ARS6FAMILY"/>
</dbReference>
<evidence type="ECO:0000256" key="1">
    <source>
        <dbReference type="ARBA" id="ARBA00007337"/>
    </source>
</evidence>
<organism evidence="7 8">
    <name type="scientific">Tritrichomonas foetus</name>
    <dbReference type="NCBI Taxonomy" id="1144522"/>
    <lineage>
        <taxon>Eukaryota</taxon>
        <taxon>Metamonada</taxon>
        <taxon>Parabasalia</taxon>
        <taxon>Tritrichomonadida</taxon>
        <taxon>Tritrichomonadidae</taxon>
        <taxon>Tritrichomonas</taxon>
    </lineage>
</organism>
<dbReference type="AlphaFoldDB" id="A0A1J4JPA2"/>
<keyword evidence="3 4" id="KW-0687">Ribonucleoprotein</keyword>
<dbReference type="InterPro" id="IPR004037">
    <property type="entry name" value="Ribosomal_eL8-like_CS"/>
</dbReference>